<dbReference type="NCBIfam" id="NF008653">
    <property type="entry name" value="PRK11650.1"/>
    <property type="match status" value="1"/>
</dbReference>
<dbReference type="InterPro" id="IPR017871">
    <property type="entry name" value="ABC_transporter-like_CS"/>
</dbReference>
<dbReference type="Gene3D" id="2.40.50.140">
    <property type="entry name" value="Nucleic acid-binding proteins"/>
    <property type="match status" value="1"/>
</dbReference>
<comment type="caution">
    <text evidence="5">The sequence shown here is derived from an EMBL/GenBank/DDBJ whole genome shotgun (WGS) entry which is preliminary data.</text>
</comment>
<dbReference type="PROSITE" id="PS50893">
    <property type="entry name" value="ABC_TRANSPORTER_2"/>
    <property type="match status" value="1"/>
</dbReference>
<dbReference type="InterPro" id="IPR047641">
    <property type="entry name" value="ABC_transpr_MalK/UgpC-like"/>
</dbReference>
<evidence type="ECO:0000313" key="5">
    <source>
        <dbReference type="EMBL" id="MCJ2544237.1"/>
    </source>
</evidence>
<dbReference type="InterPro" id="IPR012340">
    <property type="entry name" value="NA-bd_OB-fold"/>
</dbReference>
<dbReference type="SMART" id="SM00382">
    <property type="entry name" value="AAA"/>
    <property type="match status" value="1"/>
</dbReference>
<dbReference type="Pfam" id="PF00005">
    <property type="entry name" value="ABC_tran"/>
    <property type="match status" value="1"/>
</dbReference>
<sequence length="373" mass="41728">MASVTYEHVTKRYGDTTAVHDLNIAIEDGEFLVFVGPSGCGKTTSLRMLAGLEEISAGSIYIGDRLVNEVPPKDRDIAMVFQSYALYPHMSVAENMAFGLKLRGLPKVEIENRVKGVAKRLGIEHLLDRKPKELSGGQRQRVAVGRAIVRNPAVFLMDEPLSNLDAKLRVQARAEISKLHMQLGTTFIYVTHDQVEAMTMGSRIAVMKDGHLQQIDTPHSLYTHPTNMFVAGFIGSPSMNFFPAKLLEQEGTLWVDTGAFRVAIPSHKADPYRQYVGKSVIFGIRPENIHDPQYQPQGIQPAPVRAKVSVTELMGNEVILYLSTSDKEGILAEQEFVARVDPRTEIHVNQWAEVIFDMDRFHLFDKESEQRLG</sequence>
<keyword evidence="1" id="KW-0813">Transport</keyword>
<dbReference type="InterPro" id="IPR015855">
    <property type="entry name" value="ABC_transpr_MalK-like"/>
</dbReference>
<name>A0ABT0CEM5_THEVL</name>
<accession>A0ABT0CEM5</accession>
<protein>
    <submittedName>
        <fullName evidence="5">ABC transporter ATP-binding protein</fullName>
    </submittedName>
</protein>
<dbReference type="Gene3D" id="2.40.50.100">
    <property type="match status" value="1"/>
</dbReference>
<dbReference type="InterPro" id="IPR008995">
    <property type="entry name" value="Mo/tungstate-bd_C_term_dom"/>
</dbReference>
<reference evidence="5" key="1">
    <citation type="submission" date="2021-02" db="EMBL/GenBank/DDBJ databases">
        <title>The CRISPR/cas machinery reduction and long-range gene transfer in the hot spring cyanobacterium Synechococcus.</title>
        <authorList>
            <person name="Dvorak P."/>
            <person name="Jahodarova E."/>
            <person name="Hasler P."/>
            <person name="Poulickova A."/>
        </authorList>
    </citation>
    <scope>NUCLEOTIDE SEQUENCE</scope>
    <source>
        <strain evidence="5">Rupite</strain>
    </source>
</reference>
<dbReference type="CDD" id="cd03301">
    <property type="entry name" value="ABC_MalK_N"/>
    <property type="match status" value="1"/>
</dbReference>
<dbReference type="Gene3D" id="3.40.50.300">
    <property type="entry name" value="P-loop containing nucleotide triphosphate hydrolases"/>
    <property type="match status" value="1"/>
</dbReference>
<feature type="domain" description="ABC transporter" evidence="4">
    <location>
        <begin position="4"/>
        <end position="234"/>
    </location>
</feature>
<proteinExistence type="predicted"/>
<dbReference type="PANTHER" id="PTHR43875">
    <property type="entry name" value="MALTODEXTRIN IMPORT ATP-BINDING PROTEIN MSMX"/>
    <property type="match status" value="1"/>
</dbReference>
<dbReference type="SUPFAM" id="SSF52540">
    <property type="entry name" value="P-loop containing nucleoside triphosphate hydrolases"/>
    <property type="match status" value="1"/>
</dbReference>
<organism evidence="5 6">
    <name type="scientific">Thermostichus vulcanus str. 'Rupite'</name>
    <dbReference type="NCBI Taxonomy" id="2813851"/>
    <lineage>
        <taxon>Bacteria</taxon>
        <taxon>Bacillati</taxon>
        <taxon>Cyanobacteriota</taxon>
        <taxon>Cyanophyceae</taxon>
        <taxon>Thermostichales</taxon>
        <taxon>Thermostichaceae</taxon>
        <taxon>Thermostichus</taxon>
    </lineage>
</organism>
<evidence type="ECO:0000259" key="4">
    <source>
        <dbReference type="PROSITE" id="PS50893"/>
    </source>
</evidence>
<dbReference type="Pfam" id="PF17912">
    <property type="entry name" value="OB_MalK"/>
    <property type="match status" value="1"/>
</dbReference>
<dbReference type="PROSITE" id="PS00211">
    <property type="entry name" value="ABC_TRANSPORTER_1"/>
    <property type="match status" value="1"/>
</dbReference>
<dbReference type="InterPro" id="IPR003439">
    <property type="entry name" value="ABC_transporter-like_ATP-bd"/>
</dbReference>
<keyword evidence="6" id="KW-1185">Reference proteome</keyword>
<dbReference type="SUPFAM" id="SSF50331">
    <property type="entry name" value="MOP-like"/>
    <property type="match status" value="1"/>
</dbReference>
<dbReference type="InterPro" id="IPR027417">
    <property type="entry name" value="P-loop_NTPase"/>
</dbReference>
<dbReference type="GO" id="GO:0005524">
    <property type="term" value="F:ATP binding"/>
    <property type="evidence" value="ECO:0007669"/>
    <property type="project" value="UniProtKB-KW"/>
</dbReference>
<evidence type="ECO:0000256" key="2">
    <source>
        <dbReference type="ARBA" id="ARBA00022741"/>
    </source>
</evidence>
<keyword evidence="3 5" id="KW-0067">ATP-binding</keyword>
<dbReference type="PANTHER" id="PTHR43875:SF1">
    <property type="entry name" value="OSMOPROTECTIVE COMPOUNDS UPTAKE ATP-BINDING PROTEIN GGTA"/>
    <property type="match status" value="1"/>
</dbReference>
<evidence type="ECO:0000256" key="3">
    <source>
        <dbReference type="ARBA" id="ARBA00022840"/>
    </source>
</evidence>
<gene>
    <name evidence="5" type="ORF">JX360_15215</name>
</gene>
<dbReference type="EMBL" id="JAFIRA010000052">
    <property type="protein sequence ID" value="MCJ2544237.1"/>
    <property type="molecule type" value="Genomic_DNA"/>
</dbReference>
<evidence type="ECO:0000256" key="1">
    <source>
        <dbReference type="ARBA" id="ARBA00022448"/>
    </source>
</evidence>
<dbReference type="Proteomes" id="UP000830835">
    <property type="component" value="Unassembled WGS sequence"/>
</dbReference>
<dbReference type="InterPro" id="IPR003593">
    <property type="entry name" value="AAA+_ATPase"/>
</dbReference>
<evidence type="ECO:0000313" key="6">
    <source>
        <dbReference type="Proteomes" id="UP000830835"/>
    </source>
</evidence>
<dbReference type="RefSeq" id="WP_244352577.1">
    <property type="nucleotide sequence ID" value="NZ_JAFIRA010000052.1"/>
</dbReference>
<keyword evidence="2" id="KW-0547">Nucleotide-binding</keyword>
<dbReference type="InterPro" id="IPR040582">
    <property type="entry name" value="OB_MalK-like"/>
</dbReference>